<keyword evidence="4" id="KW-1185">Reference proteome</keyword>
<evidence type="ECO:0000256" key="2">
    <source>
        <dbReference type="SAM" id="SignalP"/>
    </source>
</evidence>
<keyword evidence="2" id="KW-0732">Signal</keyword>
<accession>A0A2Z6LPK8</accession>
<keyword evidence="1" id="KW-0812">Transmembrane</keyword>
<dbReference type="EMBL" id="DF973212">
    <property type="protein sequence ID" value="GAU20435.1"/>
    <property type="molecule type" value="Genomic_DNA"/>
</dbReference>
<feature type="transmembrane region" description="Helical" evidence="1">
    <location>
        <begin position="70"/>
        <end position="91"/>
    </location>
</feature>
<feature type="chain" id="PRO_5016392496" description="Transmembrane protein" evidence="2">
    <location>
        <begin position="29"/>
        <end position="120"/>
    </location>
</feature>
<name>A0A2Z6LPK8_TRISU</name>
<keyword evidence="1" id="KW-1133">Transmembrane helix</keyword>
<proteinExistence type="predicted"/>
<evidence type="ECO:0000313" key="4">
    <source>
        <dbReference type="Proteomes" id="UP000242715"/>
    </source>
</evidence>
<protein>
    <recommendedName>
        <fullName evidence="5">Transmembrane protein</fullName>
    </recommendedName>
</protein>
<evidence type="ECO:0000256" key="1">
    <source>
        <dbReference type="SAM" id="Phobius"/>
    </source>
</evidence>
<sequence length="120" mass="13093">MALKLNISISLSLLLLLHITAQITSTIACSLPPPPPDDSFNSQPPKINNTLISFDNKTNISPPHKSSSPAWGILVLVLDLILVVFIIYRLLYGNCLVSPASDERGDSTVQPVSLEQWQCL</sequence>
<keyword evidence="1" id="KW-0472">Membrane</keyword>
<dbReference type="Proteomes" id="UP000242715">
    <property type="component" value="Unassembled WGS sequence"/>
</dbReference>
<gene>
    <name evidence="3" type="ORF">TSUD_12540</name>
</gene>
<dbReference type="AlphaFoldDB" id="A0A2Z6LPK8"/>
<reference evidence="4" key="1">
    <citation type="journal article" date="2017" name="Front. Plant Sci.">
        <title>Climate Clever Clovers: New Paradigm to Reduce the Environmental Footprint of Ruminants by Breeding Low Methanogenic Forages Utilizing Haplotype Variation.</title>
        <authorList>
            <person name="Kaur P."/>
            <person name="Appels R."/>
            <person name="Bayer P.E."/>
            <person name="Keeble-Gagnere G."/>
            <person name="Wang J."/>
            <person name="Hirakawa H."/>
            <person name="Shirasawa K."/>
            <person name="Vercoe P."/>
            <person name="Stefanova K."/>
            <person name="Durmic Z."/>
            <person name="Nichols P."/>
            <person name="Revell C."/>
            <person name="Isobe S.N."/>
            <person name="Edwards D."/>
            <person name="Erskine W."/>
        </authorList>
    </citation>
    <scope>NUCLEOTIDE SEQUENCE [LARGE SCALE GENOMIC DNA]</scope>
    <source>
        <strain evidence="4">cv. Daliak</strain>
    </source>
</reference>
<dbReference type="PROSITE" id="PS51257">
    <property type="entry name" value="PROKAR_LIPOPROTEIN"/>
    <property type="match status" value="1"/>
</dbReference>
<evidence type="ECO:0008006" key="5">
    <source>
        <dbReference type="Google" id="ProtNLM"/>
    </source>
</evidence>
<organism evidence="3 4">
    <name type="scientific">Trifolium subterraneum</name>
    <name type="common">Subterranean clover</name>
    <dbReference type="NCBI Taxonomy" id="3900"/>
    <lineage>
        <taxon>Eukaryota</taxon>
        <taxon>Viridiplantae</taxon>
        <taxon>Streptophyta</taxon>
        <taxon>Embryophyta</taxon>
        <taxon>Tracheophyta</taxon>
        <taxon>Spermatophyta</taxon>
        <taxon>Magnoliopsida</taxon>
        <taxon>eudicotyledons</taxon>
        <taxon>Gunneridae</taxon>
        <taxon>Pentapetalae</taxon>
        <taxon>rosids</taxon>
        <taxon>fabids</taxon>
        <taxon>Fabales</taxon>
        <taxon>Fabaceae</taxon>
        <taxon>Papilionoideae</taxon>
        <taxon>50 kb inversion clade</taxon>
        <taxon>NPAAA clade</taxon>
        <taxon>Hologalegina</taxon>
        <taxon>IRL clade</taxon>
        <taxon>Trifolieae</taxon>
        <taxon>Trifolium</taxon>
    </lineage>
</organism>
<evidence type="ECO:0000313" key="3">
    <source>
        <dbReference type="EMBL" id="GAU20435.1"/>
    </source>
</evidence>
<feature type="signal peptide" evidence="2">
    <location>
        <begin position="1"/>
        <end position="28"/>
    </location>
</feature>